<feature type="transmembrane region" description="Helical" evidence="1">
    <location>
        <begin position="12"/>
        <end position="28"/>
    </location>
</feature>
<accession>A0A2S9SMZ5</accession>
<protein>
    <submittedName>
        <fullName evidence="3">Chemotaxis protein</fullName>
    </submittedName>
</protein>
<evidence type="ECO:0000259" key="2">
    <source>
        <dbReference type="Pfam" id="PF14827"/>
    </source>
</evidence>
<dbReference type="EMBL" id="NXGJ01000005">
    <property type="protein sequence ID" value="PRM87942.1"/>
    <property type="molecule type" value="Genomic_DNA"/>
</dbReference>
<organism evidence="3 4">
    <name type="scientific">Aliarcobacter cryaerophilus</name>
    <dbReference type="NCBI Taxonomy" id="28198"/>
    <lineage>
        <taxon>Bacteria</taxon>
        <taxon>Pseudomonadati</taxon>
        <taxon>Campylobacterota</taxon>
        <taxon>Epsilonproteobacteria</taxon>
        <taxon>Campylobacterales</taxon>
        <taxon>Arcobacteraceae</taxon>
        <taxon>Aliarcobacter</taxon>
    </lineage>
</organism>
<keyword evidence="1" id="KW-1133">Transmembrane helix</keyword>
<comment type="caution">
    <text evidence="3">The sequence shown here is derived from an EMBL/GenBank/DDBJ whole genome shotgun (WGS) entry which is preliminary data.</text>
</comment>
<evidence type="ECO:0000313" key="3">
    <source>
        <dbReference type="EMBL" id="PRM87942.1"/>
    </source>
</evidence>
<dbReference type="Gene3D" id="3.30.450.20">
    <property type="entry name" value="PAS domain"/>
    <property type="match status" value="1"/>
</dbReference>
<reference evidence="3 4" key="1">
    <citation type="submission" date="2017-09" db="EMBL/GenBank/DDBJ databases">
        <title>Reassesment of A. cryaerophilus.</title>
        <authorList>
            <person name="Perez-Cataluna A."/>
            <person name="Collado L."/>
            <person name="Salgado O."/>
            <person name="Lefinanco V."/>
            <person name="Figueras M.J."/>
        </authorList>
    </citation>
    <scope>NUCLEOTIDE SEQUENCE [LARGE SCALE GENOMIC DNA]</scope>
    <source>
        <strain evidence="3 4">LMG 9861</strain>
    </source>
</reference>
<dbReference type="Pfam" id="PF14827">
    <property type="entry name" value="dCache_3"/>
    <property type="match status" value="1"/>
</dbReference>
<dbReference type="AlphaFoldDB" id="A0A2S9SMZ5"/>
<proteinExistence type="predicted"/>
<dbReference type="InterPro" id="IPR029150">
    <property type="entry name" value="dCache_3"/>
</dbReference>
<dbReference type="Proteomes" id="UP000239065">
    <property type="component" value="Unassembled WGS sequence"/>
</dbReference>
<keyword evidence="1" id="KW-0472">Membrane</keyword>
<name>A0A2S9SMZ5_9BACT</name>
<evidence type="ECO:0000256" key="1">
    <source>
        <dbReference type="SAM" id="Phobius"/>
    </source>
</evidence>
<dbReference type="RefSeq" id="WP_105909113.1">
    <property type="nucleotide sequence ID" value="NZ_NXGJ01000005.1"/>
</dbReference>
<gene>
    <name evidence="3" type="ORF">CJ669_05755</name>
</gene>
<evidence type="ECO:0000313" key="4">
    <source>
        <dbReference type="Proteomes" id="UP000239065"/>
    </source>
</evidence>
<keyword evidence="1" id="KW-0812">Transmembrane</keyword>
<sequence>MILPFIKTYKKIVILFIILVLFFIYFLNKYNNILDKKNLDIFVSNQIQIIENELENQKNQALSLALMFSRNQDIVKNLENKNSIELKKELLKLLNIIETYTKNSIDVQIHTKDLEVFTRSWEDKDFGLKLDSFREGLVKVKNQNEPYVSSELGKRFNIKAIVPIYNDKNIFIGSIEVIVDFKSLVNRLKTLGIDSVVMLEKDYLKIATYHQNNQKIKDYAILESSFTKGLLDILEKNPHFLKKDKFYYQLDDRIFTQIPLGEFENSSVGVLFIGFDKNINNFRYLPKYDYFIDVEIKDEKNDNKDILKKEIIIR</sequence>
<dbReference type="InterPro" id="IPR029151">
    <property type="entry name" value="Sensor-like_sf"/>
</dbReference>
<feature type="domain" description="Double Cache" evidence="2">
    <location>
        <begin position="45"/>
        <end position="274"/>
    </location>
</feature>
<dbReference type="SUPFAM" id="SSF103190">
    <property type="entry name" value="Sensory domain-like"/>
    <property type="match status" value="1"/>
</dbReference>